<evidence type="ECO:0000256" key="1">
    <source>
        <dbReference type="SAM" id="SignalP"/>
    </source>
</evidence>
<proteinExistence type="predicted"/>
<dbReference type="EMBL" id="LR593886">
    <property type="protein sequence ID" value="VTR98587.1"/>
    <property type="molecule type" value="Genomic_DNA"/>
</dbReference>
<dbReference type="RefSeq" id="WP_162671639.1">
    <property type="nucleotide sequence ID" value="NZ_LR593886.1"/>
</dbReference>
<protein>
    <recommendedName>
        <fullName evidence="4">SPOR domain-containing protein</fullName>
    </recommendedName>
</protein>
<gene>
    <name evidence="2" type="ORF">SOIL9_02250</name>
</gene>
<feature type="signal peptide" evidence="1">
    <location>
        <begin position="1"/>
        <end position="23"/>
    </location>
</feature>
<keyword evidence="1" id="KW-0732">Signal</keyword>
<evidence type="ECO:0000313" key="3">
    <source>
        <dbReference type="Proteomes" id="UP000464178"/>
    </source>
</evidence>
<name>A0A6P2DG60_9BACT</name>
<sequence length="80" mass="9082">MLRKLILSIAIATLIGSNPVATAAEIAPPTQPQREFKVFVLRESGWQLYGTYALHADARQAATRLWREGYRVEIWEVRGK</sequence>
<reference evidence="2 3" key="1">
    <citation type="submission" date="2019-05" db="EMBL/GenBank/DDBJ databases">
        <authorList>
            <consortium name="Science for Life Laboratories"/>
        </authorList>
    </citation>
    <scope>NUCLEOTIDE SEQUENCE [LARGE SCALE GENOMIC DNA]</scope>
    <source>
        <strain evidence="2">Soil9</strain>
    </source>
</reference>
<feature type="chain" id="PRO_5026803364" description="SPOR domain-containing protein" evidence="1">
    <location>
        <begin position="24"/>
        <end position="80"/>
    </location>
</feature>
<accession>A0A6P2DG60</accession>
<keyword evidence="3" id="KW-1185">Reference proteome</keyword>
<dbReference type="Proteomes" id="UP000464178">
    <property type="component" value="Chromosome"/>
</dbReference>
<evidence type="ECO:0008006" key="4">
    <source>
        <dbReference type="Google" id="ProtNLM"/>
    </source>
</evidence>
<dbReference type="AlphaFoldDB" id="A0A6P2DG60"/>
<organism evidence="2 3">
    <name type="scientific">Gemmata massiliana</name>
    <dbReference type="NCBI Taxonomy" id="1210884"/>
    <lineage>
        <taxon>Bacteria</taxon>
        <taxon>Pseudomonadati</taxon>
        <taxon>Planctomycetota</taxon>
        <taxon>Planctomycetia</taxon>
        <taxon>Gemmatales</taxon>
        <taxon>Gemmataceae</taxon>
        <taxon>Gemmata</taxon>
    </lineage>
</organism>
<dbReference type="KEGG" id="gms:SOIL9_02250"/>
<evidence type="ECO:0000313" key="2">
    <source>
        <dbReference type="EMBL" id="VTR98587.1"/>
    </source>
</evidence>